<comment type="caution">
    <text evidence="1">The sequence shown here is derived from an EMBL/GenBank/DDBJ whole genome shotgun (WGS) entry which is preliminary data.</text>
</comment>
<protein>
    <submittedName>
        <fullName evidence="1">Uncharacterized protein</fullName>
    </submittedName>
</protein>
<gene>
    <name evidence="1" type="ORF">C2G38_2043597</name>
</gene>
<evidence type="ECO:0000313" key="1">
    <source>
        <dbReference type="EMBL" id="RIB10307.1"/>
    </source>
</evidence>
<sequence length="112" mass="13360">MQKELVSGIEKFIGDCKEPEVIRNIQVMLSRIIAKPVAMLFLVKKVTTVIWMGPDNSTQRSFYSTLRCQPIIEERIRKRKELDEKYVQNDDLLDFFIDYGERPELWNELYEE</sequence>
<proteinExistence type="predicted"/>
<evidence type="ECO:0000313" key="2">
    <source>
        <dbReference type="Proteomes" id="UP000266673"/>
    </source>
</evidence>
<accession>A0A397UMD1</accession>
<reference evidence="1 2" key="1">
    <citation type="submission" date="2018-06" db="EMBL/GenBank/DDBJ databases">
        <title>Comparative genomics reveals the genomic features of Rhizophagus irregularis, R. cerebriforme, R. diaphanum and Gigaspora rosea, and their symbiotic lifestyle signature.</title>
        <authorList>
            <person name="Morin E."/>
            <person name="San Clemente H."/>
            <person name="Chen E.C.H."/>
            <person name="De La Providencia I."/>
            <person name="Hainaut M."/>
            <person name="Kuo A."/>
            <person name="Kohler A."/>
            <person name="Murat C."/>
            <person name="Tang N."/>
            <person name="Roy S."/>
            <person name="Loubradou J."/>
            <person name="Henrissat B."/>
            <person name="Grigoriev I.V."/>
            <person name="Corradi N."/>
            <person name="Roux C."/>
            <person name="Martin F.M."/>
        </authorList>
    </citation>
    <scope>NUCLEOTIDE SEQUENCE [LARGE SCALE GENOMIC DNA]</scope>
    <source>
        <strain evidence="1 2">DAOM 194757</strain>
    </source>
</reference>
<organism evidence="1 2">
    <name type="scientific">Gigaspora rosea</name>
    <dbReference type="NCBI Taxonomy" id="44941"/>
    <lineage>
        <taxon>Eukaryota</taxon>
        <taxon>Fungi</taxon>
        <taxon>Fungi incertae sedis</taxon>
        <taxon>Mucoromycota</taxon>
        <taxon>Glomeromycotina</taxon>
        <taxon>Glomeromycetes</taxon>
        <taxon>Diversisporales</taxon>
        <taxon>Gigasporaceae</taxon>
        <taxon>Gigaspora</taxon>
    </lineage>
</organism>
<keyword evidence="2" id="KW-1185">Reference proteome</keyword>
<dbReference type="OrthoDB" id="1844152at2759"/>
<dbReference type="Proteomes" id="UP000266673">
    <property type="component" value="Unassembled WGS sequence"/>
</dbReference>
<dbReference type="AlphaFoldDB" id="A0A397UMD1"/>
<name>A0A397UMD1_9GLOM</name>
<dbReference type="EMBL" id="QKWP01001266">
    <property type="protein sequence ID" value="RIB10307.1"/>
    <property type="molecule type" value="Genomic_DNA"/>
</dbReference>